<dbReference type="RefSeq" id="WP_132220709.1">
    <property type="nucleotide sequence ID" value="NZ_SMGO01000001.1"/>
</dbReference>
<reference evidence="2 3" key="1">
    <citation type="submission" date="2019-03" db="EMBL/GenBank/DDBJ databases">
        <title>Genomic Encyclopedia of Archaeal and Bacterial Type Strains, Phase II (KMG-II): from individual species to whole genera.</title>
        <authorList>
            <person name="Goeker M."/>
        </authorList>
    </citation>
    <scope>NUCLEOTIDE SEQUENCE [LARGE SCALE GENOMIC DNA]</scope>
    <source>
        <strain evidence="2 3">DSM 22554</strain>
    </source>
</reference>
<sequence length="319" mass="37807">MKNKGTFTISLDFELYWGVFEKVNLQDRLTYFRNTREVIPRMLELFNKFNVHVTWATVGMLFAENWEEWEEINPVCKPNYLNQHVNPYRLQEIYGKRKELEFCFFAPDLIKQIISSENQELASHTYSHYFCQEEGQDEASFDADLEIAVKLAKRLGVDLKSLVFPRNQIRQDYLKICSQHGIEAVRSNPIDWYWNETGKETLMKKVFRTGDAFIPLGSKKSYKLSDTNLEEVIQLKASRFLRPYSSKSIINALRLRRILKEMESAAIDKEHYHLWWHPHNFGTFPQESLAGLEIILNKYKELQLRYGMQSFTMKEISNF</sequence>
<evidence type="ECO:0000313" key="2">
    <source>
        <dbReference type="EMBL" id="TCK84930.1"/>
    </source>
</evidence>
<feature type="domain" description="NodB homology" evidence="1">
    <location>
        <begin position="35"/>
        <end position="185"/>
    </location>
</feature>
<organism evidence="2 3">
    <name type="scientific">Albibacterium bauzanense</name>
    <dbReference type="NCBI Taxonomy" id="653929"/>
    <lineage>
        <taxon>Bacteria</taxon>
        <taxon>Pseudomonadati</taxon>
        <taxon>Bacteroidota</taxon>
        <taxon>Sphingobacteriia</taxon>
        <taxon>Sphingobacteriales</taxon>
        <taxon>Sphingobacteriaceae</taxon>
        <taxon>Albibacterium</taxon>
    </lineage>
</organism>
<evidence type="ECO:0000259" key="1">
    <source>
        <dbReference type="Pfam" id="PF01522"/>
    </source>
</evidence>
<dbReference type="GO" id="GO:0016810">
    <property type="term" value="F:hydrolase activity, acting on carbon-nitrogen (but not peptide) bonds"/>
    <property type="evidence" value="ECO:0007669"/>
    <property type="project" value="InterPro"/>
</dbReference>
<accession>A0A4R1M1R4</accession>
<name>A0A4R1M1R4_9SPHI</name>
<evidence type="ECO:0000313" key="3">
    <source>
        <dbReference type="Proteomes" id="UP000294616"/>
    </source>
</evidence>
<comment type="caution">
    <text evidence="2">The sequence shown here is derived from an EMBL/GenBank/DDBJ whole genome shotgun (WGS) entry which is preliminary data.</text>
</comment>
<dbReference type="CDD" id="cd10929">
    <property type="entry name" value="CE4_u5"/>
    <property type="match status" value="1"/>
</dbReference>
<dbReference type="InterPro" id="IPR011330">
    <property type="entry name" value="Glyco_hydro/deAcase_b/a-brl"/>
</dbReference>
<keyword evidence="3" id="KW-1185">Reference proteome</keyword>
<dbReference type="Pfam" id="PF01522">
    <property type="entry name" value="Polysacc_deac_1"/>
    <property type="match status" value="1"/>
</dbReference>
<protein>
    <submittedName>
        <fullName evidence="2">Polysaccharide deacetylase</fullName>
    </submittedName>
</protein>
<proteinExistence type="predicted"/>
<gene>
    <name evidence="2" type="ORF">C8N28_0226</name>
</gene>
<dbReference type="GO" id="GO:0005975">
    <property type="term" value="P:carbohydrate metabolic process"/>
    <property type="evidence" value="ECO:0007669"/>
    <property type="project" value="InterPro"/>
</dbReference>
<dbReference type="EMBL" id="SMGO01000001">
    <property type="protein sequence ID" value="TCK84930.1"/>
    <property type="molecule type" value="Genomic_DNA"/>
</dbReference>
<dbReference type="OrthoDB" id="7836272at2"/>
<dbReference type="Gene3D" id="3.20.20.370">
    <property type="entry name" value="Glycoside hydrolase/deacetylase"/>
    <property type="match status" value="1"/>
</dbReference>
<dbReference type="AlphaFoldDB" id="A0A4R1M1R4"/>
<dbReference type="Proteomes" id="UP000294616">
    <property type="component" value="Unassembled WGS sequence"/>
</dbReference>
<dbReference type="InterPro" id="IPR002509">
    <property type="entry name" value="NODB_dom"/>
</dbReference>
<dbReference type="SUPFAM" id="SSF88713">
    <property type="entry name" value="Glycoside hydrolase/deacetylase"/>
    <property type="match status" value="1"/>
</dbReference>